<dbReference type="Proteomes" id="UP000054516">
    <property type="component" value="Unassembled WGS sequence"/>
</dbReference>
<evidence type="ECO:0000256" key="1">
    <source>
        <dbReference type="ARBA" id="ARBA00004141"/>
    </source>
</evidence>
<evidence type="ECO:0000256" key="6">
    <source>
        <dbReference type="SAM" id="Phobius"/>
    </source>
</evidence>
<feature type="transmembrane region" description="Helical" evidence="6">
    <location>
        <begin position="340"/>
        <end position="357"/>
    </location>
</feature>
<dbReference type="OMA" id="FFEAGIV"/>
<keyword evidence="9" id="KW-1185">Reference proteome</keyword>
<dbReference type="Pfam" id="PF07690">
    <property type="entry name" value="MFS_1"/>
    <property type="match status" value="1"/>
</dbReference>
<feature type="transmembrane region" description="Helical" evidence="6">
    <location>
        <begin position="276"/>
        <end position="301"/>
    </location>
</feature>
<dbReference type="OrthoDB" id="2962993at2759"/>
<feature type="transmembrane region" description="Helical" evidence="6">
    <location>
        <begin position="85"/>
        <end position="106"/>
    </location>
</feature>
<feature type="domain" description="Major facilitator superfamily (MFS) profile" evidence="7">
    <location>
        <begin position="47"/>
        <end position="460"/>
    </location>
</feature>
<evidence type="ECO:0000313" key="9">
    <source>
        <dbReference type="Proteomes" id="UP000054516"/>
    </source>
</evidence>
<evidence type="ECO:0000259" key="7">
    <source>
        <dbReference type="PROSITE" id="PS50850"/>
    </source>
</evidence>
<feature type="transmembrane region" description="Helical" evidence="6">
    <location>
        <begin position="435"/>
        <end position="455"/>
    </location>
</feature>
<feature type="transmembrane region" description="Helical" evidence="6">
    <location>
        <begin position="369"/>
        <end position="390"/>
    </location>
</feature>
<reference evidence="8" key="1">
    <citation type="submission" date="2016-03" db="EMBL/GenBank/DDBJ databases">
        <title>Draft genome sequence of Rosellinia necatrix.</title>
        <authorList>
            <person name="Kanematsu S."/>
        </authorList>
    </citation>
    <scope>NUCLEOTIDE SEQUENCE [LARGE SCALE GENOMIC DNA]</scope>
    <source>
        <strain evidence="8">W97</strain>
    </source>
</reference>
<evidence type="ECO:0000256" key="5">
    <source>
        <dbReference type="ARBA" id="ARBA00023136"/>
    </source>
</evidence>
<dbReference type="SUPFAM" id="SSF103473">
    <property type="entry name" value="MFS general substrate transporter"/>
    <property type="match status" value="1"/>
</dbReference>
<accession>A0A1W2TUH3</accession>
<feature type="transmembrane region" description="Helical" evidence="6">
    <location>
        <begin position="138"/>
        <end position="161"/>
    </location>
</feature>
<feature type="transmembrane region" description="Helical" evidence="6">
    <location>
        <begin position="113"/>
        <end position="132"/>
    </location>
</feature>
<dbReference type="GO" id="GO:0016020">
    <property type="term" value="C:membrane"/>
    <property type="evidence" value="ECO:0007669"/>
    <property type="project" value="UniProtKB-SubCell"/>
</dbReference>
<dbReference type="PROSITE" id="PS50850">
    <property type="entry name" value="MFS"/>
    <property type="match status" value="1"/>
</dbReference>
<dbReference type="InterPro" id="IPR020846">
    <property type="entry name" value="MFS_dom"/>
</dbReference>
<dbReference type="AlphaFoldDB" id="A0A1W2TUH3"/>
<evidence type="ECO:0000256" key="2">
    <source>
        <dbReference type="ARBA" id="ARBA00022448"/>
    </source>
</evidence>
<sequence length="490" mass="54340">MAVIEVARHQLETASSQQTDGSGLGVADIPGDAAAERKLVRKCDLHVIPPIALIFFLAFLDRTNIGNARIQGLEEDLNLTGHDYNVALFIFFIPFILFEVPSNIIIKRLAPSTWLSLIVVLWGITTVAQGLVQNIQGLIATRFLLGLFESGVFPGCAYLISMYYKRFELQWRMSVFFCASILAGGFSGLLAYGIANLGGVGGYGAWRWIFILEGLLTVLVGAVSKWWIADWPETAKFLNEDERRLLIARLEKDIGEAKMDEFTPRARKRIFSDWKIYTGIFAYMGVVNTGYAGSFFIPTILNQMGYRAAEAQVRTIPIFVVATVVCLGAAYAADRLRHRYTFAMCGLAIATVGYSLLLGQRYLSLGVRYFALFLVSSGGFVTQPITIGWLANNVSGHYKRSISTALQLGFGNIGGIVASNIFIQSEAPQYRTGYGVSLGFLGICATACTILFFGVRRENMKRDRGERDYRLEKPDAHNLGDDHPDWRFTT</sequence>
<evidence type="ECO:0000256" key="3">
    <source>
        <dbReference type="ARBA" id="ARBA00022692"/>
    </source>
</evidence>
<dbReference type="FunFam" id="1.20.1250.20:FF:000068">
    <property type="entry name" value="MFS general substrate transporter"/>
    <property type="match status" value="1"/>
</dbReference>
<evidence type="ECO:0000256" key="4">
    <source>
        <dbReference type="ARBA" id="ARBA00022989"/>
    </source>
</evidence>
<dbReference type="GO" id="GO:0022857">
    <property type="term" value="F:transmembrane transporter activity"/>
    <property type="evidence" value="ECO:0007669"/>
    <property type="project" value="InterPro"/>
</dbReference>
<proteinExistence type="predicted"/>
<dbReference type="InterPro" id="IPR011701">
    <property type="entry name" value="MFS"/>
</dbReference>
<feature type="transmembrane region" description="Helical" evidence="6">
    <location>
        <begin position="47"/>
        <end position="65"/>
    </location>
</feature>
<keyword evidence="5 6" id="KW-0472">Membrane</keyword>
<feature type="transmembrane region" description="Helical" evidence="6">
    <location>
        <begin position="313"/>
        <end position="333"/>
    </location>
</feature>
<dbReference type="Gene3D" id="1.20.1250.20">
    <property type="entry name" value="MFS general substrate transporter like domains"/>
    <property type="match status" value="2"/>
</dbReference>
<keyword evidence="2" id="KW-0813">Transport</keyword>
<keyword evidence="3 6" id="KW-0812">Transmembrane</keyword>
<comment type="subcellular location">
    <subcellularLocation>
        <location evidence="1">Membrane</location>
        <topology evidence="1">Multi-pass membrane protein</topology>
    </subcellularLocation>
</comment>
<protein>
    <submittedName>
        <fullName evidence="8">Putative MFS general substrate transporter</fullName>
    </submittedName>
</protein>
<dbReference type="FunFam" id="1.20.1250.20:FF:000034">
    <property type="entry name" value="MFS general substrate transporter"/>
    <property type="match status" value="1"/>
</dbReference>
<dbReference type="InterPro" id="IPR036259">
    <property type="entry name" value="MFS_trans_sf"/>
</dbReference>
<name>A0A1W2TUH3_ROSNE</name>
<dbReference type="EMBL" id="DF977521">
    <property type="protein sequence ID" value="GAP92265.1"/>
    <property type="molecule type" value="Genomic_DNA"/>
</dbReference>
<keyword evidence="4 6" id="KW-1133">Transmembrane helix</keyword>
<feature type="transmembrane region" description="Helical" evidence="6">
    <location>
        <begin position="206"/>
        <end position="228"/>
    </location>
</feature>
<feature type="transmembrane region" description="Helical" evidence="6">
    <location>
        <begin position="173"/>
        <end position="194"/>
    </location>
</feature>
<gene>
    <name evidence="8" type="ORF">SAMD00023353_7600090</name>
</gene>
<organism evidence="8">
    <name type="scientific">Rosellinia necatrix</name>
    <name type="common">White root-rot fungus</name>
    <dbReference type="NCBI Taxonomy" id="77044"/>
    <lineage>
        <taxon>Eukaryota</taxon>
        <taxon>Fungi</taxon>
        <taxon>Dikarya</taxon>
        <taxon>Ascomycota</taxon>
        <taxon>Pezizomycotina</taxon>
        <taxon>Sordariomycetes</taxon>
        <taxon>Xylariomycetidae</taxon>
        <taxon>Xylariales</taxon>
        <taxon>Xylariaceae</taxon>
        <taxon>Rosellinia</taxon>
    </lineage>
</organism>
<evidence type="ECO:0000313" key="8">
    <source>
        <dbReference type="EMBL" id="GAP92265.1"/>
    </source>
</evidence>
<dbReference type="PANTHER" id="PTHR43791:SF52">
    <property type="entry name" value="TRANSPORTER, PUTATIVE (AFU_ORTHOLOGUE AFUA_1G11820)-RELATED"/>
    <property type="match status" value="1"/>
</dbReference>
<dbReference type="PANTHER" id="PTHR43791">
    <property type="entry name" value="PERMEASE-RELATED"/>
    <property type="match status" value="1"/>
</dbReference>
<feature type="transmembrane region" description="Helical" evidence="6">
    <location>
        <begin position="402"/>
        <end position="423"/>
    </location>
</feature>